<protein>
    <submittedName>
        <fullName evidence="1">Uncharacterized protein</fullName>
    </submittedName>
</protein>
<comment type="caution">
    <text evidence="1">The sequence shown here is derived from an EMBL/GenBank/DDBJ whole genome shotgun (WGS) entry which is preliminary data.</text>
</comment>
<reference evidence="1" key="1">
    <citation type="journal article" date="2021" name="New Phytol.">
        <title>Evolutionary innovations through gain and loss of genes in the ectomycorrhizal Boletales.</title>
        <authorList>
            <person name="Wu G."/>
            <person name="Miyauchi S."/>
            <person name="Morin E."/>
            <person name="Kuo A."/>
            <person name="Drula E."/>
            <person name="Varga T."/>
            <person name="Kohler A."/>
            <person name="Feng B."/>
            <person name="Cao Y."/>
            <person name="Lipzen A."/>
            <person name="Daum C."/>
            <person name="Hundley H."/>
            <person name="Pangilinan J."/>
            <person name="Johnson J."/>
            <person name="Barry K."/>
            <person name="LaButti K."/>
            <person name="Ng V."/>
            <person name="Ahrendt S."/>
            <person name="Min B."/>
            <person name="Choi I.G."/>
            <person name="Park H."/>
            <person name="Plett J.M."/>
            <person name="Magnuson J."/>
            <person name="Spatafora J.W."/>
            <person name="Nagy L.G."/>
            <person name="Henrissat B."/>
            <person name="Grigoriev I.V."/>
            <person name="Yang Z.L."/>
            <person name="Xu J."/>
            <person name="Martin F.M."/>
        </authorList>
    </citation>
    <scope>NUCLEOTIDE SEQUENCE</scope>
    <source>
        <strain evidence="1">KUC20120723A-06</strain>
    </source>
</reference>
<dbReference type="EMBL" id="MU266522">
    <property type="protein sequence ID" value="KAH7921531.1"/>
    <property type="molecule type" value="Genomic_DNA"/>
</dbReference>
<proteinExistence type="predicted"/>
<keyword evidence="2" id="KW-1185">Reference proteome</keyword>
<dbReference type="Proteomes" id="UP000790709">
    <property type="component" value="Unassembled WGS sequence"/>
</dbReference>
<sequence>MTSPHCGYSPLPRGRGERGPPRCATCHIDHHPADHSPIPKRPGHHPSRSHDLSSFAGALLSYLATERNLVQDSLSRHTQRSSALLARFRGHSPITTQPNTAGTPCLRIYIVPARNIEARDDLLDACDAGCEWAPHATLASTALCHAAI</sequence>
<gene>
    <name evidence="1" type="ORF">BV22DRAFT_1038549</name>
</gene>
<evidence type="ECO:0000313" key="2">
    <source>
        <dbReference type="Proteomes" id="UP000790709"/>
    </source>
</evidence>
<organism evidence="1 2">
    <name type="scientific">Leucogyrophana mollusca</name>
    <dbReference type="NCBI Taxonomy" id="85980"/>
    <lineage>
        <taxon>Eukaryota</taxon>
        <taxon>Fungi</taxon>
        <taxon>Dikarya</taxon>
        <taxon>Basidiomycota</taxon>
        <taxon>Agaricomycotina</taxon>
        <taxon>Agaricomycetes</taxon>
        <taxon>Agaricomycetidae</taxon>
        <taxon>Boletales</taxon>
        <taxon>Boletales incertae sedis</taxon>
        <taxon>Leucogyrophana</taxon>
    </lineage>
</organism>
<evidence type="ECO:0000313" key="1">
    <source>
        <dbReference type="EMBL" id="KAH7921531.1"/>
    </source>
</evidence>
<accession>A0ACB8B6X4</accession>
<name>A0ACB8B6X4_9AGAM</name>